<dbReference type="InterPro" id="IPR000008">
    <property type="entry name" value="C2_dom"/>
</dbReference>
<dbReference type="Gene3D" id="2.60.40.150">
    <property type="entry name" value="C2 domain"/>
    <property type="match status" value="1"/>
</dbReference>
<dbReference type="CDD" id="cd00030">
    <property type="entry name" value="C2"/>
    <property type="match status" value="1"/>
</dbReference>
<keyword evidence="3" id="KW-1185">Reference proteome</keyword>
<dbReference type="EMBL" id="JAGFBS010000013">
    <property type="protein sequence ID" value="KAG6375872.1"/>
    <property type="molecule type" value="Genomic_DNA"/>
</dbReference>
<comment type="caution">
    <text evidence="2">The sequence shown here is derived from an EMBL/GenBank/DDBJ whole genome shotgun (WGS) entry which is preliminary data.</text>
</comment>
<dbReference type="OrthoDB" id="73919at2759"/>
<dbReference type="PROSITE" id="PS50004">
    <property type="entry name" value="C2"/>
    <property type="match status" value="1"/>
</dbReference>
<sequence>MPNPTESMENIVDQHHPRGRAGVAAKVDGAIQAAKDSWRGVETKYVDVTIQFIGASLLPVGVVGTTDPFFHATLDHRLSYMHVSLRFRARVLNLKLFEFRSSVQPNTLTPVWNEEWQVKNVPTAAMLSLIIRDKHHKGLIDHYIGKFETTIYPGAKEATIQGPMYKHNRGTFWLKIDSSPSRNDPALIPYSFDGPVHYSCHSSPTVGALTHLRDTRLYSTWKVYIKGVPQIFGDQVQHWCRNYRAAQAIFQGPTSIAVRSWIQAGHRLLYARSVSNVFGVIKSAEDVFALFRGGTHRSSTDGTVSYAHRIKPAVYTYIISADDDSLRFSETGAAFFVDFASKHALHSNCAKTVRYSGEFHPRPVGGWARLSDAMEDEEVEWEIVIDNNSGTYSPDPDLLPKVKEIIGMNFAGFRVVALRHDDPELKASTEACRAYALSKRGVTEHELQPHVTEGEETLMHQASRRWRRAVLPSR</sequence>
<name>A0A8I2YR24_9AGAM</name>
<reference evidence="2" key="1">
    <citation type="submission" date="2021-03" db="EMBL/GenBank/DDBJ databases">
        <title>Evolutionary innovations through gain and loss of genes in the ectomycorrhizal Boletales.</title>
        <authorList>
            <person name="Wu G."/>
            <person name="Miyauchi S."/>
            <person name="Morin E."/>
            <person name="Yang Z.-L."/>
            <person name="Xu J."/>
            <person name="Martin F.M."/>
        </authorList>
    </citation>
    <scope>NUCLEOTIDE SEQUENCE</scope>
    <source>
        <strain evidence="2">BR01</strain>
    </source>
</reference>
<dbReference type="SUPFAM" id="SSF49562">
    <property type="entry name" value="C2 domain (Calcium/lipid-binding domain, CaLB)"/>
    <property type="match status" value="1"/>
</dbReference>
<evidence type="ECO:0000259" key="1">
    <source>
        <dbReference type="PROSITE" id="PS50004"/>
    </source>
</evidence>
<evidence type="ECO:0000313" key="2">
    <source>
        <dbReference type="EMBL" id="KAG6375872.1"/>
    </source>
</evidence>
<dbReference type="AlphaFoldDB" id="A0A8I2YR24"/>
<protein>
    <recommendedName>
        <fullName evidence="1">C2 domain-containing protein</fullName>
    </recommendedName>
</protein>
<proteinExistence type="predicted"/>
<evidence type="ECO:0000313" key="3">
    <source>
        <dbReference type="Proteomes" id="UP000683000"/>
    </source>
</evidence>
<dbReference type="Proteomes" id="UP000683000">
    <property type="component" value="Unassembled WGS sequence"/>
</dbReference>
<feature type="domain" description="C2" evidence="1">
    <location>
        <begin position="27"/>
        <end position="164"/>
    </location>
</feature>
<gene>
    <name evidence="2" type="ORF">JVT61DRAFT_2736</name>
</gene>
<accession>A0A8I2YR24</accession>
<organism evidence="2 3">
    <name type="scientific">Boletus reticuloceps</name>
    <dbReference type="NCBI Taxonomy" id="495285"/>
    <lineage>
        <taxon>Eukaryota</taxon>
        <taxon>Fungi</taxon>
        <taxon>Dikarya</taxon>
        <taxon>Basidiomycota</taxon>
        <taxon>Agaricomycotina</taxon>
        <taxon>Agaricomycetes</taxon>
        <taxon>Agaricomycetidae</taxon>
        <taxon>Boletales</taxon>
        <taxon>Boletineae</taxon>
        <taxon>Boletaceae</taxon>
        <taxon>Boletoideae</taxon>
        <taxon>Boletus</taxon>
    </lineage>
</organism>
<dbReference type="InterPro" id="IPR035892">
    <property type="entry name" value="C2_domain_sf"/>
</dbReference>